<dbReference type="GO" id="GO:0000785">
    <property type="term" value="C:chromatin"/>
    <property type="evidence" value="ECO:0007669"/>
    <property type="project" value="UniProtKB-ARBA"/>
</dbReference>
<proteinExistence type="inferred from homology"/>
<dbReference type="PANTHER" id="PTHR46261">
    <property type="entry name" value="HIGH MOBILITY GROUP B PROTEIN 4-RELATED"/>
    <property type="match status" value="1"/>
</dbReference>
<feature type="compositionally biased region" description="Basic and acidic residues" evidence="6">
    <location>
        <begin position="8"/>
        <end position="25"/>
    </location>
</feature>
<dbReference type="GO" id="GO:0005634">
    <property type="term" value="C:nucleus"/>
    <property type="evidence" value="ECO:0007669"/>
    <property type="project" value="UniProtKB-SubCell"/>
</dbReference>
<feature type="region of interest" description="Disordered" evidence="6">
    <location>
        <begin position="1"/>
        <end position="31"/>
    </location>
</feature>
<dbReference type="Proteomes" id="UP000245207">
    <property type="component" value="Unassembled WGS sequence"/>
</dbReference>
<organism evidence="8 9">
    <name type="scientific">Artemisia annua</name>
    <name type="common">Sweet wormwood</name>
    <dbReference type="NCBI Taxonomy" id="35608"/>
    <lineage>
        <taxon>Eukaryota</taxon>
        <taxon>Viridiplantae</taxon>
        <taxon>Streptophyta</taxon>
        <taxon>Embryophyta</taxon>
        <taxon>Tracheophyta</taxon>
        <taxon>Spermatophyta</taxon>
        <taxon>Magnoliopsida</taxon>
        <taxon>eudicotyledons</taxon>
        <taxon>Gunneridae</taxon>
        <taxon>Pentapetalae</taxon>
        <taxon>asterids</taxon>
        <taxon>campanulids</taxon>
        <taxon>Asterales</taxon>
        <taxon>Asteraceae</taxon>
        <taxon>Asteroideae</taxon>
        <taxon>Anthemideae</taxon>
        <taxon>Artemisiinae</taxon>
        <taxon>Artemisia</taxon>
    </lineage>
</organism>
<evidence type="ECO:0000256" key="6">
    <source>
        <dbReference type="SAM" id="MobiDB-lite"/>
    </source>
</evidence>
<dbReference type="GO" id="GO:0030527">
    <property type="term" value="F:structural constituent of chromatin"/>
    <property type="evidence" value="ECO:0007669"/>
    <property type="project" value="UniProtKB-ARBA"/>
</dbReference>
<dbReference type="OrthoDB" id="1919336at2759"/>
<name>A0A2U1PMJ8_ARTAN</name>
<feature type="compositionally biased region" description="Basic and acidic residues" evidence="6">
    <location>
        <begin position="97"/>
        <end position="106"/>
    </location>
</feature>
<dbReference type="GO" id="GO:0006325">
    <property type="term" value="P:chromatin organization"/>
    <property type="evidence" value="ECO:0007669"/>
    <property type="project" value="UniProtKB-ARBA"/>
</dbReference>
<reference evidence="8 9" key="1">
    <citation type="journal article" date="2018" name="Mol. Plant">
        <title>The genome of Artemisia annua provides insight into the evolution of Asteraceae family and artemisinin biosynthesis.</title>
        <authorList>
            <person name="Shen Q."/>
            <person name="Zhang L."/>
            <person name="Liao Z."/>
            <person name="Wang S."/>
            <person name="Yan T."/>
            <person name="Shi P."/>
            <person name="Liu M."/>
            <person name="Fu X."/>
            <person name="Pan Q."/>
            <person name="Wang Y."/>
            <person name="Lv Z."/>
            <person name="Lu X."/>
            <person name="Zhang F."/>
            <person name="Jiang W."/>
            <person name="Ma Y."/>
            <person name="Chen M."/>
            <person name="Hao X."/>
            <person name="Li L."/>
            <person name="Tang Y."/>
            <person name="Lv G."/>
            <person name="Zhou Y."/>
            <person name="Sun X."/>
            <person name="Brodelius P.E."/>
            <person name="Rose J.K.C."/>
            <person name="Tang K."/>
        </authorList>
    </citation>
    <scope>NUCLEOTIDE SEQUENCE [LARGE SCALE GENOMIC DNA]</scope>
    <source>
        <strain evidence="9">cv. Huhao1</strain>
        <tissue evidence="8">Leaf</tissue>
    </source>
</reference>
<dbReference type="GO" id="GO:0003677">
    <property type="term" value="F:DNA binding"/>
    <property type="evidence" value="ECO:0007669"/>
    <property type="project" value="UniProtKB-UniRule"/>
</dbReference>
<evidence type="ECO:0000313" key="9">
    <source>
        <dbReference type="Proteomes" id="UP000245207"/>
    </source>
</evidence>
<dbReference type="Gene3D" id="1.10.30.10">
    <property type="entry name" value="High mobility group box domain"/>
    <property type="match status" value="1"/>
</dbReference>
<feature type="compositionally biased region" description="Acidic residues" evidence="6">
    <location>
        <begin position="107"/>
        <end position="128"/>
    </location>
</feature>
<evidence type="ECO:0000256" key="4">
    <source>
        <dbReference type="ARBA" id="ARBA00023242"/>
    </source>
</evidence>
<dbReference type="InterPro" id="IPR009071">
    <property type="entry name" value="HMG_box_dom"/>
</dbReference>
<dbReference type="EMBL" id="PKPP01000960">
    <property type="protein sequence ID" value="PWA86980.1"/>
    <property type="molecule type" value="Genomic_DNA"/>
</dbReference>
<dbReference type="PROSITE" id="PS50118">
    <property type="entry name" value="HMG_BOX_2"/>
    <property type="match status" value="1"/>
</dbReference>
<dbReference type="SUPFAM" id="SSF47095">
    <property type="entry name" value="HMG-box"/>
    <property type="match status" value="1"/>
</dbReference>
<dbReference type="GO" id="GO:0003682">
    <property type="term" value="F:chromatin binding"/>
    <property type="evidence" value="ECO:0007669"/>
    <property type="project" value="UniProtKB-ARBA"/>
</dbReference>
<evidence type="ECO:0000259" key="7">
    <source>
        <dbReference type="PROSITE" id="PS50118"/>
    </source>
</evidence>
<dbReference type="InterPro" id="IPR031061">
    <property type="entry name" value="HMGB_plant"/>
</dbReference>
<feature type="DNA-binding region" description="HMG box" evidence="5">
    <location>
        <begin position="26"/>
        <end position="95"/>
    </location>
</feature>
<dbReference type="PANTHER" id="PTHR46261:SF35">
    <property type="entry name" value="HIGH MOBILITY GROUP B PROTEIN 4-RELATED"/>
    <property type="match status" value="1"/>
</dbReference>
<comment type="similarity">
    <text evidence="2">Belongs to the HMGB family.</text>
</comment>
<comment type="subcellular location">
    <subcellularLocation>
        <location evidence="1">Nucleus</location>
    </subcellularLocation>
</comment>
<dbReference type="AlphaFoldDB" id="A0A2U1PMJ8"/>
<protein>
    <submittedName>
        <fullName evidence="8">High mobility group box domain-containing protein</fullName>
    </submittedName>
</protein>
<evidence type="ECO:0000256" key="3">
    <source>
        <dbReference type="ARBA" id="ARBA00023125"/>
    </source>
</evidence>
<dbReference type="SMART" id="SM00398">
    <property type="entry name" value="HMG"/>
    <property type="match status" value="1"/>
</dbReference>
<evidence type="ECO:0000313" key="8">
    <source>
        <dbReference type="EMBL" id="PWA86980.1"/>
    </source>
</evidence>
<keyword evidence="9" id="KW-1185">Reference proteome</keyword>
<dbReference type="InterPro" id="IPR036910">
    <property type="entry name" value="HMG_box_dom_sf"/>
</dbReference>
<dbReference type="FunFam" id="1.10.30.10:FF:000084">
    <property type="entry name" value="HMG type nucleosome/chromatin assembly factor"/>
    <property type="match status" value="1"/>
</dbReference>
<gene>
    <name evidence="8" type="ORF">CTI12_AA083270</name>
</gene>
<sequence length="211" mass="24551">MGIKKPAKAKEPTVKKAKKERDPSKPKRPPTAFFLFMDDFRKEFKEAHPDNKKISLVAKEGGEKWKSMTDEEKKCYTDKAAELKEEYQKALENPTEAAKETDKEGEVNADDDEGTPEKEEEVADEDDATPEKEDVKVLLRRKKRWLMRMMLLPRRRTCLLMMNRLGFDLGVLSGVLVYVESNSFLPLPKYIWVTQLSSFVYCTQIWRNIQI</sequence>
<keyword evidence="4 5" id="KW-0539">Nucleus</keyword>
<accession>A0A2U1PMJ8</accession>
<keyword evidence="3 5" id="KW-0238">DNA-binding</keyword>
<evidence type="ECO:0000256" key="5">
    <source>
        <dbReference type="PROSITE-ProRule" id="PRU00267"/>
    </source>
</evidence>
<comment type="caution">
    <text evidence="8">The sequence shown here is derived from an EMBL/GenBank/DDBJ whole genome shotgun (WGS) entry which is preliminary data.</text>
</comment>
<dbReference type="CDD" id="cd22005">
    <property type="entry name" value="HMG-box_AtHMGB1-like"/>
    <property type="match status" value="1"/>
</dbReference>
<evidence type="ECO:0000256" key="2">
    <source>
        <dbReference type="ARBA" id="ARBA00008774"/>
    </source>
</evidence>
<evidence type="ECO:0000256" key="1">
    <source>
        <dbReference type="ARBA" id="ARBA00004123"/>
    </source>
</evidence>
<dbReference type="STRING" id="35608.A0A2U1PMJ8"/>
<feature type="region of interest" description="Disordered" evidence="6">
    <location>
        <begin position="90"/>
        <end position="131"/>
    </location>
</feature>
<feature type="domain" description="HMG box" evidence="7">
    <location>
        <begin position="26"/>
        <end position="95"/>
    </location>
</feature>
<dbReference type="Pfam" id="PF00505">
    <property type="entry name" value="HMG_box"/>
    <property type="match status" value="1"/>
</dbReference>